<dbReference type="EMBL" id="JASBWS010000017">
    <property type="protein sequence ID" value="KAJ9111848.1"/>
    <property type="molecule type" value="Genomic_DNA"/>
</dbReference>
<evidence type="ECO:0000313" key="2">
    <source>
        <dbReference type="Proteomes" id="UP001230649"/>
    </source>
</evidence>
<comment type="caution">
    <text evidence="1">The sequence shown here is derived from an EMBL/GenBank/DDBJ whole genome shotgun (WGS) entry which is preliminary data.</text>
</comment>
<keyword evidence="2" id="KW-1185">Reference proteome</keyword>
<sequence>METQHTTVQQLWKEWTMGVFGRIPVREMVGGGFRKSEGQRKLLARRKVVIDEIRRQARERTELESTIVSRMDEYKAKEKLSMTKLQDLIKQRAQDGETLPFRL</sequence>
<accession>A0ACC2WJE5</accession>
<protein>
    <submittedName>
        <fullName evidence="1">Uncharacterized protein</fullName>
    </submittedName>
</protein>
<proteinExistence type="predicted"/>
<organism evidence="1 2">
    <name type="scientific">Naganishia adeliensis</name>
    <dbReference type="NCBI Taxonomy" id="92952"/>
    <lineage>
        <taxon>Eukaryota</taxon>
        <taxon>Fungi</taxon>
        <taxon>Dikarya</taxon>
        <taxon>Basidiomycota</taxon>
        <taxon>Agaricomycotina</taxon>
        <taxon>Tremellomycetes</taxon>
        <taxon>Filobasidiales</taxon>
        <taxon>Filobasidiaceae</taxon>
        <taxon>Naganishia</taxon>
    </lineage>
</organism>
<reference evidence="1" key="1">
    <citation type="submission" date="2023-04" db="EMBL/GenBank/DDBJ databases">
        <title>Draft Genome sequencing of Naganishia species isolated from polar environments using Oxford Nanopore Technology.</title>
        <authorList>
            <person name="Leo P."/>
            <person name="Venkateswaran K."/>
        </authorList>
    </citation>
    <scope>NUCLEOTIDE SEQUENCE</scope>
    <source>
        <strain evidence="1">MNA-CCFEE 5262</strain>
    </source>
</reference>
<dbReference type="Proteomes" id="UP001230649">
    <property type="component" value="Unassembled WGS sequence"/>
</dbReference>
<evidence type="ECO:0000313" key="1">
    <source>
        <dbReference type="EMBL" id="KAJ9111848.1"/>
    </source>
</evidence>
<feature type="non-terminal residue" evidence="1">
    <location>
        <position position="103"/>
    </location>
</feature>
<name>A0ACC2WJE5_9TREE</name>
<gene>
    <name evidence="1" type="ORF">QFC20_002435</name>
</gene>